<dbReference type="SUPFAM" id="SSF100920">
    <property type="entry name" value="Heat shock protein 70kD (HSP70), peptide-binding domain"/>
    <property type="match status" value="1"/>
</dbReference>
<dbReference type="InterPro" id="IPR013126">
    <property type="entry name" value="Hsp_70_fam"/>
</dbReference>
<dbReference type="PRINTS" id="PR00301">
    <property type="entry name" value="HEATSHOCK70"/>
</dbReference>
<dbReference type="PANTHER" id="PTHR19375">
    <property type="entry name" value="HEAT SHOCK PROTEIN 70KDA"/>
    <property type="match status" value="1"/>
</dbReference>
<dbReference type="Pfam" id="PF00012">
    <property type="entry name" value="HSP70"/>
    <property type="match status" value="1"/>
</dbReference>
<organism evidence="3 4">
    <name type="scientific">Kingdonia uniflora</name>
    <dbReference type="NCBI Taxonomy" id="39325"/>
    <lineage>
        <taxon>Eukaryota</taxon>
        <taxon>Viridiplantae</taxon>
        <taxon>Streptophyta</taxon>
        <taxon>Embryophyta</taxon>
        <taxon>Tracheophyta</taxon>
        <taxon>Spermatophyta</taxon>
        <taxon>Magnoliopsida</taxon>
        <taxon>Ranunculales</taxon>
        <taxon>Circaeasteraceae</taxon>
        <taxon>Kingdonia</taxon>
    </lineage>
</organism>
<reference evidence="3 4" key="1">
    <citation type="journal article" date="2020" name="IScience">
        <title>Genome Sequencing of the Endangered Kingdonia uniflora (Circaeasteraceae, Ranunculales) Reveals Potential Mechanisms of Evolutionary Specialization.</title>
        <authorList>
            <person name="Sun Y."/>
            <person name="Deng T."/>
            <person name="Zhang A."/>
            <person name="Moore M.J."/>
            <person name="Landis J.B."/>
            <person name="Lin N."/>
            <person name="Zhang H."/>
            <person name="Zhang X."/>
            <person name="Huang J."/>
            <person name="Zhang X."/>
            <person name="Sun H."/>
            <person name="Wang H."/>
        </authorList>
    </citation>
    <scope>NUCLEOTIDE SEQUENCE [LARGE SCALE GENOMIC DNA]</scope>
    <source>
        <strain evidence="3">TB1705</strain>
        <tissue evidence="3">Leaf</tissue>
    </source>
</reference>
<accession>A0A7J7L9I6</accession>
<gene>
    <name evidence="3" type="ORF">GIB67_021516</name>
</gene>
<dbReference type="AlphaFoldDB" id="A0A7J7L9I6"/>
<dbReference type="InterPro" id="IPR029047">
    <property type="entry name" value="HSP70_peptide-bd_sf"/>
</dbReference>
<sequence>MNNLIESAKNPCKSCVKDAGISTKDEVFLVGGMTCAPIVEEVMAEIFEKNPSKGVNPDEAAAMSAAIQGGIINRNTTIPTKKSQVFSTAIYNQSQVGVCVLQGELEMASDNKLLGKFNLIRYLKKSRSRCFRIYDIVHISPLGFKLFRKSKVLCNCRRK</sequence>
<dbReference type="EMBL" id="JACGCM010002501">
    <property type="protein sequence ID" value="KAF6139306.1"/>
    <property type="molecule type" value="Genomic_DNA"/>
</dbReference>
<dbReference type="InterPro" id="IPR043129">
    <property type="entry name" value="ATPase_NBD"/>
</dbReference>
<evidence type="ECO:0000313" key="3">
    <source>
        <dbReference type="EMBL" id="KAF6139306.1"/>
    </source>
</evidence>
<dbReference type="OrthoDB" id="1702530at2759"/>
<comment type="caution">
    <text evidence="3">The sequence shown here is derived from an EMBL/GenBank/DDBJ whole genome shotgun (WGS) entry which is preliminary data.</text>
</comment>
<keyword evidence="4" id="KW-1185">Reference proteome</keyword>
<dbReference type="Gene3D" id="2.60.34.10">
    <property type="entry name" value="Substrate Binding Domain Of DNAk, Chain A, domain 1"/>
    <property type="match status" value="1"/>
</dbReference>
<evidence type="ECO:0008006" key="5">
    <source>
        <dbReference type="Google" id="ProtNLM"/>
    </source>
</evidence>
<evidence type="ECO:0000256" key="2">
    <source>
        <dbReference type="ARBA" id="ARBA00022840"/>
    </source>
</evidence>
<dbReference type="SUPFAM" id="SSF53067">
    <property type="entry name" value="Actin-like ATPase domain"/>
    <property type="match status" value="1"/>
</dbReference>
<dbReference type="GO" id="GO:0005524">
    <property type="term" value="F:ATP binding"/>
    <property type="evidence" value="ECO:0007669"/>
    <property type="project" value="UniProtKB-KW"/>
</dbReference>
<dbReference type="Gene3D" id="3.30.420.40">
    <property type="match status" value="1"/>
</dbReference>
<evidence type="ECO:0000313" key="4">
    <source>
        <dbReference type="Proteomes" id="UP000541444"/>
    </source>
</evidence>
<keyword evidence="1" id="KW-0547">Nucleotide-binding</keyword>
<protein>
    <recommendedName>
        <fullName evidence="5">Heat shock protein 70</fullName>
    </recommendedName>
</protein>
<evidence type="ECO:0000256" key="1">
    <source>
        <dbReference type="ARBA" id="ARBA00022741"/>
    </source>
</evidence>
<name>A0A7J7L9I6_9MAGN</name>
<dbReference type="Proteomes" id="UP000541444">
    <property type="component" value="Unassembled WGS sequence"/>
</dbReference>
<proteinExistence type="predicted"/>
<keyword evidence="2" id="KW-0067">ATP-binding</keyword>
<dbReference type="GO" id="GO:0140662">
    <property type="term" value="F:ATP-dependent protein folding chaperone"/>
    <property type="evidence" value="ECO:0007669"/>
    <property type="project" value="InterPro"/>
</dbReference>